<keyword evidence="2" id="KW-0507">mRNA processing</keyword>
<dbReference type="eggNOG" id="KOG0114">
    <property type="taxonomic scope" value="Eukaryota"/>
</dbReference>
<evidence type="ECO:0000256" key="6">
    <source>
        <dbReference type="PROSITE-ProRule" id="PRU00176"/>
    </source>
</evidence>
<dbReference type="VEuPathDB" id="FungiDB:UMAG_02609"/>
<dbReference type="GeneID" id="23563320"/>
<dbReference type="CDD" id="cd12241">
    <property type="entry name" value="RRM_SF3B14"/>
    <property type="match status" value="1"/>
</dbReference>
<keyword evidence="3 6" id="KW-0694">RNA-binding</keyword>
<dbReference type="GO" id="GO:0006397">
    <property type="term" value="P:mRNA processing"/>
    <property type="evidence" value="ECO:0007669"/>
    <property type="project" value="UniProtKB-KW"/>
</dbReference>
<evidence type="ECO:0000259" key="7">
    <source>
        <dbReference type="PROSITE" id="PS50102"/>
    </source>
</evidence>
<organism evidence="8 9">
    <name type="scientific">Mycosarcoma maydis</name>
    <name type="common">Corn smut fungus</name>
    <name type="synonym">Ustilago maydis</name>
    <dbReference type="NCBI Taxonomy" id="5270"/>
    <lineage>
        <taxon>Eukaryota</taxon>
        <taxon>Fungi</taxon>
        <taxon>Dikarya</taxon>
        <taxon>Basidiomycota</taxon>
        <taxon>Ustilaginomycotina</taxon>
        <taxon>Ustilaginomycetes</taxon>
        <taxon>Ustilaginales</taxon>
        <taxon>Ustilaginaceae</taxon>
        <taxon>Mycosarcoma</taxon>
    </lineage>
</organism>
<keyword evidence="4" id="KW-0508">mRNA splicing</keyword>
<accession>A0A0D1C6M6</accession>
<dbReference type="SUPFAM" id="SSF54928">
    <property type="entry name" value="RNA-binding domain, RBD"/>
    <property type="match status" value="1"/>
</dbReference>
<keyword evidence="9" id="KW-1185">Reference proteome</keyword>
<dbReference type="RefSeq" id="XP_011389010.1">
    <property type="nucleotide sequence ID" value="XM_011390708.1"/>
</dbReference>
<dbReference type="GO" id="GO:0005686">
    <property type="term" value="C:U2 snRNP"/>
    <property type="evidence" value="ECO:0007669"/>
    <property type="project" value="EnsemblFungi"/>
</dbReference>
<name>A0A0D1C6M6_MYCMD</name>
<gene>
    <name evidence="8" type="ORF">UMAG_02609</name>
</gene>
<dbReference type="KEGG" id="uma:UMAG_02609"/>
<dbReference type="PANTHER" id="PTHR45880">
    <property type="entry name" value="RNA-BINDING MOTIF PROTEIN, X-LINKED 2"/>
    <property type="match status" value="1"/>
</dbReference>
<protein>
    <recommendedName>
        <fullName evidence="7">RRM domain-containing protein</fullName>
    </recommendedName>
</protein>
<evidence type="ECO:0000256" key="2">
    <source>
        <dbReference type="ARBA" id="ARBA00022664"/>
    </source>
</evidence>
<dbReference type="InterPro" id="IPR034150">
    <property type="entry name" value="SF3B6_RRM"/>
</dbReference>
<dbReference type="EMBL" id="CM003145">
    <property type="protein sequence ID" value="KIS69262.1"/>
    <property type="molecule type" value="Genomic_DNA"/>
</dbReference>
<reference evidence="8 9" key="1">
    <citation type="journal article" date="2006" name="Nature">
        <title>Insights from the genome of the biotrophic fungal plant pathogen Ustilago maydis.</title>
        <authorList>
            <person name="Kamper J."/>
            <person name="Kahmann R."/>
            <person name="Bolker M."/>
            <person name="Ma L.J."/>
            <person name="Brefort T."/>
            <person name="Saville B.J."/>
            <person name="Banuett F."/>
            <person name="Kronstad J.W."/>
            <person name="Gold S.E."/>
            <person name="Muller O."/>
            <person name="Perlin M.H."/>
            <person name="Wosten H.A."/>
            <person name="de Vries R."/>
            <person name="Ruiz-Herrera J."/>
            <person name="Reynaga-Pena C.G."/>
            <person name="Snetselaar K."/>
            <person name="McCann M."/>
            <person name="Perez-Martin J."/>
            <person name="Feldbrugge M."/>
            <person name="Basse C.W."/>
            <person name="Steinberg G."/>
            <person name="Ibeas J.I."/>
            <person name="Holloman W."/>
            <person name="Guzman P."/>
            <person name="Farman M."/>
            <person name="Stajich J.E."/>
            <person name="Sentandreu R."/>
            <person name="Gonzalez-Prieto J.M."/>
            <person name="Kennell J.C."/>
            <person name="Molina L."/>
            <person name="Schirawski J."/>
            <person name="Mendoza-Mendoza A."/>
            <person name="Greilinger D."/>
            <person name="Munch K."/>
            <person name="Rossel N."/>
            <person name="Scherer M."/>
            <person name="Vranes M."/>
            <person name="Ladendorf O."/>
            <person name="Vincon V."/>
            <person name="Fuchs U."/>
            <person name="Sandrock B."/>
            <person name="Meng S."/>
            <person name="Ho E.C."/>
            <person name="Cahill M.J."/>
            <person name="Boyce K.J."/>
            <person name="Klose J."/>
            <person name="Klosterman S.J."/>
            <person name="Deelstra H.J."/>
            <person name="Ortiz-Castellanos L."/>
            <person name="Li W."/>
            <person name="Sanchez-Alonso P."/>
            <person name="Schreier P.H."/>
            <person name="Hauser-Hahn I."/>
            <person name="Vaupel M."/>
            <person name="Koopmann E."/>
            <person name="Friedrich G."/>
            <person name="Voss H."/>
            <person name="Schluter T."/>
            <person name="Margolis J."/>
            <person name="Platt D."/>
            <person name="Swimmer C."/>
            <person name="Gnirke A."/>
            <person name="Chen F."/>
            <person name="Vysotskaia V."/>
            <person name="Mannhaupt G."/>
            <person name="Guldener U."/>
            <person name="Munsterkotter M."/>
            <person name="Haase D."/>
            <person name="Oesterheld M."/>
            <person name="Mewes H.W."/>
            <person name="Mauceli E.W."/>
            <person name="DeCaprio D."/>
            <person name="Wade C.M."/>
            <person name="Butler J."/>
            <person name="Young S."/>
            <person name="Jaffe D.B."/>
            <person name="Calvo S."/>
            <person name="Nusbaum C."/>
            <person name="Galagan J."/>
            <person name="Birren B.W."/>
        </authorList>
    </citation>
    <scope>NUCLEOTIDE SEQUENCE [LARGE SCALE GENOMIC DNA]</scope>
    <source>
        <strain evidence="9">DSM 14603 / FGSC 9021 / UM521</strain>
    </source>
</reference>
<dbReference type="FunCoup" id="A0A0D1C6M6">
    <property type="interactions" value="591"/>
</dbReference>
<dbReference type="FunFam" id="3.30.70.330:FF:000286">
    <property type="entry name" value="Putative pre-mRNA branch site protein p14"/>
    <property type="match status" value="1"/>
</dbReference>
<dbReference type="InParanoid" id="A0A0D1C6M6"/>
<evidence type="ECO:0000313" key="8">
    <source>
        <dbReference type="EMBL" id="KIS69262.1"/>
    </source>
</evidence>
<dbReference type="PANTHER" id="PTHR45880:SF1">
    <property type="entry name" value="RNA-BINDING MOTIF PROTEIN, X-LINKED 2"/>
    <property type="match status" value="1"/>
</dbReference>
<dbReference type="STRING" id="237631.A0A0D1C6M6"/>
<dbReference type="Pfam" id="PF00076">
    <property type="entry name" value="RRM_1"/>
    <property type="match status" value="1"/>
</dbReference>
<dbReference type="OMA" id="VLYYRSN"/>
<dbReference type="InterPro" id="IPR035979">
    <property type="entry name" value="RBD_domain_sf"/>
</dbReference>
<dbReference type="OrthoDB" id="275748at2759"/>
<dbReference type="GO" id="GO:0003723">
    <property type="term" value="F:RNA binding"/>
    <property type="evidence" value="ECO:0007669"/>
    <property type="project" value="UniProtKB-UniRule"/>
</dbReference>
<keyword evidence="5" id="KW-0539">Nucleus</keyword>
<dbReference type="AlphaFoldDB" id="A0A0D1C6M6"/>
<dbReference type="InterPro" id="IPR051847">
    <property type="entry name" value="RNA_proc/Spliceosome_comp"/>
</dbReference>
<proteinExistence type="predicted"/>
<dbReference type="Proteomes" id="UP000000561">
    <property type="component" value="Chromosome 6"/>
</dbReference>
<feature type="domain" description="RRM" evidence="7">
    <location>
        <begin position="15"/>
        <end position="90"/>
    </location>
</feature>
<evidence type="ECO:0000256" key="5">
    <source>
        <dbReference type="ARBA" id="ARBA00023242"/>
    </source>
</evidence>
<evidence type="ECO:0000256" key="4">
    <source>
        <dbReference type="ARBA" id="ARBA00023187"/>
    </source>
</evidence>
<comment type="subcellular location">
    <subcellularLocation>
        <location evidence="1">Nucleus</location>
    </subcellularLocation>
</comment>
<evidence type="ECO:0000256" key="1">
    <source>
        <dbReference type="ARBA" id="ARBA00004123"/>
    </source>
</evidence>
<evidence type="ECO:0000256" key="3">
    <source>
        <dbReference type="ARBA" id="ARBA00022884"/>
    </source>
</evidence>
<dbReference type="Gene3D" id="3.30.70.330">
    <property type="match status" value="1"/>
</dbReference>
<dbReference type="InterPro" id="IPR000504">
    <property type="entry name" value="RRM_dom"/>
</dbReference>
<dbReference type="SMART" id="SM00360">
    <property type="entry name" value="RRM"/>
    <property type="match status" value="1"/>
</dbReference>
<sequence length="121" mass="13571">MASQSSIGAARQHSRILFVKNLNYNTTGADLYQVFGRYGAIRQIRLGDATGTKGTAYVVYEEMADVKRALDHLNGFHLNERYIVVLYHMPARLAAKADLARREAELADLKALHNITDEVLH</sequence>
<dbReference type="PROSITE" id="PS50102">
    <property type="entry name" value="RRM"/>
    <property type="match status" value="1"/>
</dbReference>
<evidence type="ECO:0000313" key="9">
    <source>
        <dbReference type="Proteomes" id="UP000000561"/>
    </source>
</evidence>
<dbReference type="GO" id="GO:0008380">
    <property type="term" value="P:RNA splicing"/>
    <property type="evidence" value="ECO:0007669"/>
    <property type="project" value="UniProtKB-KW"/>
</dbReference>
<dbReference type="InterPro" id="IPR012677">
    <property type="entry name" value="Nucleotide-bd_a/b_plait_sf"/>
</dbReference>